<organism evidence="3 4">
    <name type="scientific">Vitis vinifera</name>
    <name type="common">Grape</name>
    <dbReference type="NCBI Taxonomy" id="29760"/>
    <lineage>
        <taxon>Eukaryota</taxon>
        <taxon>Viridiplantae</taxon>
        <taxon>Streptophyta</taxon>
        <taxon>Embryophyta</taxon>
        <taxon>Tracheophyta</taxon>
        <taxon>Spermatophyta</taxon>
        <taxon>Magnoliopsida</taxon>
        <taxon>eudicotyledons</taxon>
        <taxon>Gunneridae</taxon>
        <taxon>Pentapetalae</taxon>
        <taxon>rosids</taxon>
        <taxon>Vitales</taxon>
        <taxon>Vitaceae</taxon>
        <taxon>Viteae</taxon>
        <taxon>Vitis</taxon>
    </lineage>
</organism>
<dbReference type="PANTHER" id="PTHR35474:SF3">
    <property type="entry name" value="PROTEIN SHORT HYPOCOTYL IN WHITE LIGHT 1"/>
    <property type="match status" value="1"/>
</dbReference>
<evidence type="ECO:0000313" key="3">
    <source>
        <dbReference type="EMBL" id="CCB56611.1"/>
    </source>
</evidence>
<name>F6HPI3_VITVI</name>
<proteinExistence type="predicted"/>
<keyword evidence="2" id="KW-0812">Transmembrane</keyword>
<dbReference type="PANTHER" id="PTHR35474">
    <property type="entry name" value="ATP PHOSPHORIBOSYLTRANSFERASE REGULATORY SUBUNIT"/>
    <property type="match status" value="1"/>
</dbReference>
<gene>
    <name evidence="3" type="ordered locus">VIT_01s0026g01130</name>
</gene>
<accession>F6HPI3</accession>
<dbReference type="ExpressionAtlas" id="F6HPI3">
    <property type="expression patterns" value="baseline"/>
</dbReference>
<evidence type="ECO:0000256" key="1">
    <source>
        <dbReference type="SAM" id="MobiDB-lite"/>
    </source>
</evidence>
<dbReference type="GO" id="GO:0010100">
    <property type="term" value="P:negative regulation of photomorphogenesis"/>
    <property type="evidence" value="ECO:0007669"/>
    <property type="project" value="InterPro"/>
</dbReference>
<evidence type="ECO:0000313" key="4">
    <source>
        <dbReference type="Proteomes" id="UP000009183"/>
    </source>
</evidence>
<evidence type="ECO:0008006" key="5">
    <source>
        <dbReference type="Google" id="ProtNLM"/>
    </source>
</evidence>
<dbReference type="Proteomes" id="UP000009183">
    <property type="component" value="Chromosome 1"/>
</dbReference>
<dbReference type="InterPro" id="IPR039324">
    <property type="entry name" value="SHW1"/>
</dbReference>
<dbReference type="AlphaFoldDB" id="F6HPI3"/>
<keyword evidence="2" id="KW-1133">Transmembrane helix</keyword>
<evidence type="ECO:0000256" key="2">
    <source>
        <dbReference type="SAM" id="Phobius"/>
    </source>
</evidence>
<dbReference type="HOGENOM" id="CLU_082534_0_0_1"/>
<feature type="region of interest" description="Disordered" evidence="1">
    <location>
        <begin position="36"/>
        <end position="69"/>
    </location>
</feature>
<dbReference type="OrthoDB" id="1741000at2759"/>
<sequence>MAGVGRLSGLIINLNPTATTKLNLNLTPSPNFACPPQSLHLRHRTSPTGNPTTLTSHARLSGSAGEAPEEIDESFFEDEDLIESDEEDETESSADLLIEFLQSMFKKASKHAKKASRSVLPAAISPQLVSFAVDGVLILASLSIIKALLEVFCTLGGTVFVVILLLRVIWATVSYFQTSGNGFSQGGTSFVSNGNDWIGVSAREETSNNPSIQEGFPRRGGHWEKSSEISVLRFVRKMGGSC</sequence>
<dbReference type="GO" id="GO:0009787">
    <property type="term" value="P:regulation of abscisic acid-activated signaling pathway"/>
    <property type="evidence" value="ECO:0007669"/>
    <property type="project" value="InterPro"/>
</dbReference>
<keyword evidence="4" id="KW-1185">Reference proteome</keyword>
<keyword evidence="2" id="KW-0472">Membrane</keyword>
<dbReference type="PaxDb" id="29760-VIT_01s0026g01130.t01"/>
<reference evidence="4" key="1">
    <citation type="journal article" date="2007" name="Nature">
        <title>The grapevine genome sequence suggests ancestral hexaploidization in major angiosperm phyla.</title>
        <authorList>
            <consortium name="The French-Italian Public Consortium for Grapevine Genome Characterization."/>
            <person name="Jaillon O."/>
            <person name="Aury J.-M."/>
            <person name="Noel B."/>
            <person name="Policriti A."/>
            <person name="Clepet C."/>
            <person name="Casagrande A."/>
            <person name="Choisne N."/>
            <person name="Aubourg S."/>
            <person name="Vitulo N."/>
            <person name="Jubin C."/>
            <person name="Vezzi A."/>
            <person name="Legeai F."/>
            <person name="Hugueney P."/>
            <person name="Dasilva C."/>
            <person name="Horner D."/>
            <person name="Mica E."/>
            <person name="Jublot D."/>
            <person name="Poulain J."/>
            <person name="Bruyere C."/>
            <person name="Billault A."/>
            <person name="Segurens B."/>
            <person name="Gouyvenoux M."/>
            <person name="Ugarte E."/>
            <person name="Cattonaro F."/>
            <person name="Anthouard V."/>
            <person name="Vico V."/>
            <person name="Del Fabbro C."/>
            <person name="Alaux M."/>
            <person name="Di Gaspero G."/>
            <person name="Dumas V."/>
            <person name="Felice N."/>
            <person name="Paillard S."/>
            <person name="Juman I."/>
            <person name="Moroldo M."/>
            <person name="Scalabrin S."/>
            <person name="Canaguier A."/>
            <person name="Le Clainche I."/>
            <person name="Malacrida G."/>
            <person name="Durand E."/>
            <person name="Pesole G."/>
            <person name="Laucou V."/>
            <person name="Chatelet P."/>
            <person name="Merdinoglu D."/>
            <person name="Delledonne M."/>
            <person name="Pezzotti M."/>
            <person name="Lecharny A."/>
            <person name="Scarpelli C."/>
            <person name="Artiguenave F."/>
            <person name="Pe M.E."/>
            <person name="Valle G."/>
            <person name="Morgante M."/>
            <person name="Caboche M."/>
            <person name="Adam-Blondon A.-F."/>
            <person name="Weissenbach J."/>
            <person name="Quetier F."/>
            <person name="Wincker P."/>
        </authorList>
    </citation>
    <scope>NUCLEOTIDE SEQUENCE [LARGE SCALE GENOMIC DNA]</scope>
    <source>
        <strain evidence="4">cv. Pinot noir / PN40024</strain>
    </source>
</reference>
<feature type="compositionally biased region" description="Polar residues" evidence="1">
    <location>
        <begin position="46"/>
        <end position="58"/>
    </location>
</feature>
<dbReference type="eggNOG" id="ENOG502S0GF">
    <property type="taxonomic scope" value="Eukaryota"/>
</dbReference>
<feature type="transmembrane region" description="Helical" evidence="2">
    <location>
        <begin position="148"/>
        <end position="170"/>
    </location>
</feature>
<protein>
    <recommendedName>
        <fullName evidence="5">Protein short hypocotyl in white light 1</fullName>
    </recommendedName>
</protein>
<dbReference type="InParanoid" id="F6HPI3"/>
<dbReference type="EMBL" id="FN596002">
    <property type="protein sequence ID" value="CCB56611.1"/>
    <property type="molecule type" value="Genomic_DNA"/>
</dbReference>